<protein>
    <submittedName>
        <fullName evidence="2">Uncharacterized protein</fullName>
    </submittedName>
</protein>
<organism evidence="2 3">
    <name type="scientific">Sparassis crispa</name>
    <dbReference type="NCBI Taxonomy" id="139825"/>
    <lineage>
        <taxon>Eukaryota</taxon>
        <taxon>Fungi</taxon>
        <taxon>Dikarya</taxon>
        <taxon>Basidiomycota</taxon>
        <taxon>Agaricomycotina</taxon>
        <taxon>Agaricomycetes</taxon>
        <taxon>Polyporales</taxon>
        <taxon>Sparassidaceae</taxon>
        <taxon>Sparassis</taxon>
    </lineage>
</organism>
<dbReference type="InParanoid" id="A0A401GEU9"/>
<accession>A0A401GEU9</accession>
<feature type="region of interest" description="Disordered" evidence="1">
    <location>
        <begin position="407"/>
        <end position="538"/>
    </location>
</feature>
<evidence type="ECO:0000256" key="1">
    <source>
        <dbReference type="SAM" id="MobiDB-lite"/>
    </source>
</evidence>
<dbReference type="GeneID" id="38777607"/>
<keyword evidence="3" id="KW-1185">Reference proteome</keyword>
<dbReference type="AlphaFoldDB" id="A0A401GEU9"/>
<feature type="compositionally biased region" description="Low complexity" evidence="1">
    <location>
        <begin position="427"/>
        <end position="437"/>
    </location>
</feature>
<comment type="caution">
    <text evidence="2">The sequence shown here is derived from an EMBL/GenBank/DDBJ whole genome shotgun (WGS) entry which is preliminary data.</text>
</comment>
<evidence type="ECO:0000313" key="2">
    <source>
        <dbReference type="EMBL" id="GBE80690.1"/>
    </source>
</evidence>
<dbReference type="STRING" id="139825.A0A401GEU9"/>
<dbReference type="OrthoDB" id="3267359at2759"/>
<feature type="compositionally biased region" description="Low complexity" evidence="1">
    <location>
        <begin position="502"/>
        <end position="513"/>
    </location>
</feature>
<gene>
    <name evidence="2" type="ORF">SCP_0304090</name>
</gene>
<reference evidence="2 3" key="1">
    <citation type="journal article" date="2018" name="Sci. Rep.">
        <title>Genome sequence of the cauliflower mushroom Sparassis crispa (Hanabiratake) and its association with beneficial usage.</title>
        <authorList>
            <person name="Kiyama R."/>
            <person name="Furutani Y."/>
            <person name="Kawaguchi K."/>
            <person name="Nakanishi T."/>
        </authorList>
    </citation>
    <scope>NUCLEOTIDE SEQUENCE [LARGE SCALE GENOMIC DNA]</scope>
</reference>
<feature type="region of interest" description="Disordered" evidence="1">
    <location>
        <begin position="1"/>
        <end position="37"/>
    </location>
</feature>
<feature type="region of interest" description="Disordered" evidence="1">
    <location>
        <begin position="351"/>
        <end position="395"/>
    </location>
</feature>
<dbReference type="EMBL" id="BFAD01000003">
    <property type="protein sequence ID" value="GBE80690.1"/>
    <property type="molecule type" value="Genomic_DNA"/>
</dbReference>
<name>A0A401GEU9_9APHY</name>
<dbReference type="RefSeq" id="XP_027611603.1">
    <property type="nucleotide sequence ID" value="XM_027755802.1"/>
</dbReference>
<sequence>MAQTAQDDGLQRVSNKKRKKVAPKNTTRTRTPWRSRTKRKAVVQTPAQKAYLKGKRYECKETYVEALREARDVIWQQAARLQERFGPHNIEYYHQEVMQCSRLVSLKRKVSRWNVFQRMEVQRMNQALPAGMPHKKASAYMAEISATWNVMSEADKMRATAKHNAPINAFHDARSTLNNISRELEGLSQRTGTETLLFAVRSSTDQYNQPFIYASNDRLPEYFYLKTKTDILMFAIKMESYGISGVEGVVMNHVEKILDLKRRISALIIQKLQDISPLKISKMYYKGFEERMTARYRITVVNWPLKEFNSPGDISHKGDLQLLYCAWESGTTHFKLLNDEEHKEWEEERFQGRMWEMRGPTAEDEGKEDEPNSVLPTSPVQSPVPESTASNGEPIDVNATATMTINEGAGSVNDDTSSPSSAALIVGQGTSSQTSSSAKRHALANGAEARKKAKTVQPLSSFINVVTGADGNPLTVQKKTRKDRSDKGMKKGPRKKQAAGNENTNPSSTTTSEPAPPVSVPPTLATSPHRPSTHRHRVPPALASACNTTSAPVIAPPTAPGPTVPIPAPAATTPGTPSTFAPGGAPSPFMPGAPSPFVPGTPSTFVPGDAPSMFVPSTPSIFTPSATSIFAPGVPAAFTPGATSIFAPGGPATFAPGAPATFAPGGPTTFAPGAPATFAPGVSTPFVFMPAGPAPSPFATDASPLLNI</sequence>
<proteinExistence type="predicted"/>
<feature type="compositionally biased region" description="Polar residues" evidence="1">
    <location>
        <begin position="374"/>
        <end position="391"/>
    </location>
</feature>
<evidence type="ECO:0000313" key="3">
    <source>
        <dbReference type="Proteomes" id="UP000287166"/>
    </source>
</evidence>
<dbReference type="Proteomes" id="UP000287166">
    <property type="component" value="Unassembled WGS sequence"/>
</dbReference>